<dbReference type="InterPro" id="IPR005496">
    <property type="entry name" value="Integral_membrane_TerC"/>
</dbReference>
<keyword evidence="4 10" id="KW-0812">Transmembrane</keyword>
<evidence type="ECO:0000313" key="12">
    <source>
        <dbReference type="EMBL" id="QBP09735.1"/>
    </source>
</evidence>
<dbReference type="CDD" id="cd04590">
    <property type="entry name" value="CBS_pair_CorC_HlyC_assoc"/>
    <property type="match status" value="1"/>
</dbReference>
<evidence type="ECO:0000256" key="2">
    <source>
        <dbReference type="ARBA" id="ARBA00006337"/>
    </source>
</evidence>
<feature type="transmembrane region" description="Helical" evidence="10">
    <location>
        <begin position="12"/>
        <end position="36"/>
    </location>
</feature>
<gene>
    <name evidence="12" type="ORF">DDF84_008170</name>
</gene>
<feature type="transmembrane region" description="Helical" evidence="10">
    <location>
        <begin position="124"/>
        <end position="148"/>
    </location>
</feature>
<comment type="subcellular location">
    <subcellularLocation>
        <location evidence="1">Cell membrane</location>
        <topology evidence="1">Multi-pass membrane protein</topology>
    </subcellularLocation>
</comment>
<evidence type="ECO:0000256" key="10">
    <source>
        <dbReference type="SAM" id="Phobius"/>
    </source>
</evidence>
<evidence type="ECO:0000256" key="5">
    <source>
        <dbReference type="ARBA" id="ARBA00022737"/>
    </source>
</evidence>
<evidence type="ECO:0000256" key="6">
    <source>
        <dbReference type="ARBA" id="ARBA00022989"/>
    </source>
</evidence>
<dbReference type="OrthoDB" id="9805314at2"/>
<organism evidence="12 13">
    <name type="scientific">Cupriavidus metallidurans</name>
    <dbReference type="NCBI Taxonomy" id="119219"/>
    <lineage>
        <taxon>Bacteria</taxon>
        <taxon>Pseudomonadati</taxon>
        <taxon>Pseudomonadota</taxon>
        <taxon>Betaproteobacteria</taxon>
        <taxon>Burkholderiales</taxon>
        <taxon>Burkholderiaceae</taxon>
        <taxon>Cupriavidus</taxon>
    </lineage>
</organism>
<dbReference type="InterPro" id="IPR036318">
    <property type="entry name" value="FAD-bd_PCMH-like_sf"/>
</dbReference>
<dbReference type="Pfam" id="PF03741">
    <property type="entry name" value="TerC"/>
    <property type="match status" value="1"/>
</dbReference>
<evidence type="ECO:0000256" key="3">
    <source>
        <dbReference type="ARBA" id="ARBA00022475"/>
    </source>
</evidence>
<evidence type="ECO:0000256" key="7">
    <source>
        <dbReference type="ARBA" id="ARBA00023122"/>
    </source>
</evidence>
<dbReference type="GO" id="GO:0050660">
    <property type="term" value="F:flavin adenine dinucleotide binding"/>
    <property type="evidence" value="ECO:0007669"/>
    <property type="project" value="InterPro"/>
</dbReference>
<dbReference type="Pfam" id="PF03471">
    <property type="entry name" value="CorC_HlyC"/>
    <property type="match status" value="1"/>
</dbReference>
<evidence type="ECO:0000256" key="4">
    <source>
        <dbReference type="ARBA" id="ARBA00022692"/>
    </source>
</evidence>
<dbReference type="PANTHER" id="PTHR22777">
    <property type="entry name" value="HEMOLYSIN-RELATED"/>
    <property type="match status" value="1"/>
</dbReference>
<dbReference type="EMBL" id="CP037900">
    <property type="protein sequence ID" value="QBP09735.1"/>
    <property type="molecule type" value="Genomic_DNA"/>
</dbReference>
<dbReference type="RefSeq" id="WP_017514329.1">
    <property type="nucleotide sequence ID" value="NZ_CP037900.1"/>
</dbReference>
<dbReference type="InterPro" id="IPR000644">
    <property type="entry name" value="CBS_dom"/>
</dbReference>
<evidence type="ECO:0000259" key="11">
    <source>
        <dbReference type="PROSITE" id="PS51371"/>
    </source>
</evidence>
<proteinExistence type="inferred from homology"/>
<dbReference type="InterPro" id="IPR016169">
    <property type="entry name" value="FAD-bd_PCMH_sub2"/>
</dbReference>
<feature type="transmembrane region" description="Helical" evidence="10">
    <location>
        <begin position="154"/>
        <end position="172"/>
    </location>
</feature>
<dbReference type="SUPFAM" id="SSF54631">
    <property type="entry name" value="CBS-domain pair"/>
    <property type="match status" value="1"/>
</dbReference>
<comment type="similarity">
    <text evidence="2">Belongs to the UPF0053 family.</text>
</comment>
<dbReference type="Pfam" id="PF00571">
    <property type="entry name" value="CBS"/>
    <property type="match status" value="1"/>
</dbReference>
<keyword evidence="5" id="KW-0677">Repeat</keyword>
<dbReference type="InterPro" id="IPR005170">
    <property type="entry name" value="Transptr-assoc_dom"/>
</dbReference>
<protein>
    <submittedName>
        <fullName evidence="12">TerC family protein</fullName>
    </submittedName>
</protein>
<dbReference type="InterPro" id="IPR044751">
    <property type="entry name" value="Ion_transp-like_CBS"/>
</dbReference>
<reference evidence="12 13" key="1">
    <citation type="submission" date="2019-03" db="EMBL/GenBank/DDBJ databases">
        <title>Comparative insights into the high quality Complete genome sequence of highly metal resistant Cupriavidus metallidurans strain BS1 isolated from a gold-copper mine.</title>
        <authorList>
            <person name="Mazhar H.S."/>
            <person name="Rensing C."/>
        </authorList>
    </citation>
    <scope>NUCLEOTIDE SEQUENCE [LARGE SCALE GENOMIC DNA]</scope>
    <source>
        <strain evidence="12 13">BS1</strain>
    </source>
</reference>
<feature type="transmembrane region" description="Helical" evidence="10">
    <location>
        <begin position="81"/>
        <end position="103"/>
    </location>
</feature>
<dbReference type="Proteomes" id="UP000253772">
    <property type="component" value="Chromosome c1"/>
</dbReference>
<evidence type="ECO:0000313" key="13">
    <source>
        <dbReference type="Proteomes" id="UP000253772"/>
    </source>
</evidence>
<dbReference type="Gene3D" id="3.10.580.10">
    <property type="entry name" value="CBS-domain"/>
    <property type="match status" value="1"/>
</dbReference>
<dbReference type="Gene3D" id="3.30.465.10">
    <property type="match status" value="1"/>
</dbReference>
<keyword evidence="7 9" id="KW-0129">CBS domain</keyword>
<dbReference type="InterPro" id="IPR046342">
    <property type="entry name" value="CBS_dom_sf"/>
</dbReference>
<dbReference type="AlphaFoldDB" id="A0A482IKW3"/>
<accession>A0A482IKW3</accession>
<dbReference type="PANTHER" id="PTHR22777:SF15">
    <property type="entry name" value="UPF0053 INNER MEMBRANE PROTEIN YOAE"/>
    <property type="match status" value="1"/>
</dbReference>
<feature type="domain" description="CBS" evidence="11">
    <location>
        <begin position="367"/>
        <end position="426"/>
    </location>
</feature>
<evidence type="ECO:0000256" key="9">
    <source>
        <dbReference type="PROSITE-ProRule" id="PRU00703"/>
    </source>
</evidence>
<dbReference type="GO" id="GO:0005886">
    <property type="term" value="C:plasma membrane"/>
    <property type="evidence" value="ECO:0007669"/>
    <property type="project" value="UniProtKB-SubCell"/>
</dbReference>
<evidence type="ECO:0000256" key="1">
    <source>
        <dbReference type="ARBA" id="ARBA00004651"/>
    </source>
</evidence>
<keyword evidence="3" id="KW-1003">Cell membrane</keyword>
<sequence>MEWLTDPSIWIGLVTLVVLEIVLGIDNLIFVAILADKLPPSQRDKARVVGLSLAMFMRLGLLSVMSWLITLTRPLFSIGPLSMSARDLILAVGGFFLLLKATLELHERLEGMPHMEGGKTEYAGFWVVVTQIVILDAVFSLDAVITAVGVADHLGVMMAAVVIAIGVMLIASKPLTRFVNAHPTVVVLCLSFLLMIGMSLVAEGLGFHIPKGYLYSAIGFSVLIEAFNQVAQRNFLRHMARVPMRQRTADAVLRLLGDRRANASETPEGGAVKRDEPLPFAPEERSMVSGVMTLAERSVHSLMTPRADISYLDVNADGGTLRKQILDDPHSFFPVCRGELDNVIGVVRGKDALGDLFDKGAIDEARSLRGPIVVHESINILRLIDTLKDSHSRGRLVLVADEYGAIVGLVTPIDILEAIAGEFPDEDETATITKIDEGHWLMDGAADLHGVAQALGLDPAWVSSAKGAASLGGLLLEHFGMVPKPRMTLDLEGYRFTVTEVSDRRIERVDVQAVGRATADAEGAPIGSGA</sequence>
<evidence type="ECO:0000256" key="8">
    <source>
        <dbReference type="ARBA" id="ARBA00023136"/>
    </source>
</evidence>
<dbReference type="SUPFAM" id="SSF56176">
    <property type="entry name" value="FAD-binding/transporter-associated domain-like"/>
    <property type="match status" value="1"/>
</dbReference>
<dbReference type="PROSITE" id="PS51371">
    <property type="entry name" value="CBS"/>
    <property type="match status" value="1"/>
</dbReference>
<keyword evidence="8 10" id="KW-0472">Membrane</keyword>
<feature type="transmembrane region" description="Helical" evidence="10">
    <location>
        <begin position="48"/>
        <end position="69"/>
    </location>
</feature>
<name>A0A482IKW3_9BURK</name>
<feature type="transmembrane region" description="Helical" evidence="10">
    <location>
        <begin position="184"/>
        <end position="207"/>
    </location>
</feature>
<keyword evidence="6 10" id="KW-1133">Transmembrane helix</keyword>
<dbReference type="SMART" id="SM01091">
    <property type="entry name" value="CorC_HlyC"/>
    <property type="match status" value="1"/>
</dbReference>